<evidence type="ECO:0000256" key="2">
    <source>
        <dbReference type="ARBA" id="ARBA00022553"/>
    </source>
</evidence>
<evidence type="ECO:0000256" key="6">
    <source>
        <dbReference type="SAM" id="MobiDB-lite"/>
    </source>
</evidence>
<evidence type="ECO:0000313" key="8">
    <source>
        <dbReference type="Proteomes" id="UP000054538"/>
    </source>
</evidence>
<dbReference type="HOGENOM" id="CLU_074886_0_0_1"/>
<evidence type="ECO:0000256" key="3">
    <source>
        <dbReference type="ARBA" id="ARBA00022737"/>
    </source>
</evidence>
<proteinExistence type="predicted"/>
<keyword evidence="4" id="KW-0040">ANK repeat</keyword>
<dbReference type="STRING" id="930991.A0A0D0DX11"/>
<feature type="region of interest" description="Disordered" evidence="6">
    <location>
        <begin position="1"/>
        <end position="91"/>
    </location>
</feature>
<feature type="compositionally biased region" description="Basic residues" evidence="6">
    <location>
        <begin position="18"/>
        <end position="29"/>
    </location>
</feature>
<reference evidence="7 8" key="1">
    <citation type="submission" date="2014-04" db="EMBL/GenBank/DDBJ databases">
        <authorList>
            <consortium name="DOE Joint Genome Institute"/>
            <person name="Kuo A."/>
            <person name="Kohler A."/>
            <person name="Jargeat P."/>
            <person name="Nagy L.G."/>
            <person name="Floudas D."/>
            <person name="Copeland A."/>
            <person name="Barry K.W."/>
            <person name="Cichocki N."/>
            <person name="Veneault-Fourrey C."/>
            <person name="LaButti K."/>
            <person name="Lindquist E.A."/>
            <person name="Lipzen A."/>
            <person name="Lundell T."/>
            <person name="Morin E."/>
            <person name="Murat C."/>
            <person name="Sun H."/>
            <person name="Tunlid A."/>
            <person name="Henrissat B."/>
            <person name="Grigoriev I.V."/>
            <person name="Hibbett D.S."/>
            <person name="Martin F."/>
            <person name="Nordberg H.P."/>
            <person name="Cantor M.N."/>
            <person name="Hua S.X."/>
        </authorList>
    </citation>
    <scope>NUCLEOTIDE SEQUENCE [LARGE SCALE GENOMIC DNA]</scope>
    <source>
        <strain evidence="7 8">Ve08.2h10</strain>
    </source>
</reference>
<evidence type="ECO:0000313" key="7">
    <source>
        <dbReference type="EMBL" id="KIK94521.1"/>
    </source>
</evidence>
<accession>A0A0D0DX11</accession>
<dbReference type="AlphaFoldDB" id="A0A0D0DX11"/>
<dbReference type="Proteomes" id="UP000054538">
    <property type="component" value="Unassembled WGS sequence"/>
</dbReference>
<dbReference type="InterPro" id="IPR038753">
    <property type="entry name" value="NFKBIL1"/>
</dbReference>
<dbReference type="PANTHER" id="PTHR15263">
    <property type="entry name" value="I-KAPPA-B-LIKE PROTEIN IKBL"/>
    <property type="match status" value="1"/>
</dbReference>
<keyword evidence="2" id="KW-0597">Phosphoprotein</keyword>
<reference evidence="8" key="2">
    <citation type="submission" date="2015-01" db="EMBL/GenBank/DDBJ databases">
        <title>Evolutionary Origins and Diversification of the Mycorrhizal Mutualists.</title>
        <authorList>
            <consortium name="DOE Joint Genome Institute"/>
            <consortium name="Mycorrhizal Genomics Consortium"/>
            <person name="Kohler A."/>
            <person name="Kuo A."/>
            <person name="Nagy L.G."/>
            <person name="Floudas D."/>
            <person name="Copeland A."/>
            <person name="Barry K.W."/>
            <person name="Cichocki N."/>
            <person name="Veneault-Fourrey C."/>
            <person name="LaButti K."/>
            <person name="Lindquist E.A."/>
            <person name="Lipzen A."/>
            <person name="Lundell T."/>
            <person name="Morin E."/>
            <person name="Murat C."/>
            <person name="Riley R."/>
            <person name="Ohm R."/>
            <person name="Sun H."/>
            <person name="Tunlid A."/>
            <person name="Henrissat B."/>
            <person name="Grigoriev I.V."/>
            <person name="Hibbett D.S."/>
            <person name="Martin F."/>
        </authorList>
    </citation>
    <scope>NUCLEOTIDE SEQUENCE [LARGE SCALE GENOMIC DNA]</scope>
    <source>
        <strain evidence="8">Ve08.2h10</strain>
    </source>
</reference>
<gene>
    <name evidence="7" type="ORF">PAXRUDRAFT_142661</name>
</gene>
<dbReference type="GO" id="GO:0005634">
    <property type="term" value="C:nucleus"/>
    <property type="evidence" value="ECO:0007669"/>
    <property type="project" value="UniProtKB-SubCell"/>
</dbReference>
<feature type="region of interest" description="Disordered" evidence="6">
    <location>
        <begin position="175"/>
        <end position="215"/>
    </location>
</feature>
<dbReference type="OrthoDB" id="412109at2759"/>
<dbReference type="EMBL" id="KN825101">
    <property type="protein sequence ID" value="KIK94521.1"/>
    <property type="molecule type" value="Genomic_DNA"/>
</dbReference>
<name>A0A0D0DX11_9AGAM</name>
<protein>
    <submittedName>
        <fullName evidence="7">Uncharacterized protein</fullName>
    </submittedName>
</protein>
<dbReference type="InParanoid" id="A0A0D0DX11"/>
<dbReference type="GO" id="GO:0043124">
    <property type="term" value="P:negative regulation of canonical NF-kappaB signal transduction"/>
    <property type="evidence" value="ECO:0007669"/>
    <property type="project" value="InterPro"/>
</dbReference>
<comment type="subcellular location">
    <subcellularLocation>
        <location evidence="1">Nucleus</location>
    </subcellularLocation>
</comment>
<sequence length="357" mass="41696">MTKLRLKRTPAEKEERARRKAYKAARKRSRQDQKHAEEEHDSSDSGGGRFTGAPNSKKRRTGDASSSYFDDEDYGPPPPPASSSYKPDYDAIRAEMEEMRFREKMCEALEDDERLDGINSRFNDYAHIPERWGRSHSKHDKHDTLDPQDMDDVEYAEWIREGMWRKKHAREYEEQAQRQAAQAAQKAHEKQIKAETARLEKAASQREERRRMDRQMRRKEEYRQIYEQRWKELLDPLAQEDPLLTFADIPWPLFTGQPLSSHRSSSDHVLTLTVEEITAEAVSAFLLSDIDSLLPTTPNSSEIKRDRDKLKETLLRFHPDKFEGRLMRRVLAGDKDRVKEAVGQVARVLNILMKGKS</sequence>
<feature type="compositionally biased region" description="Basic and acidic residues" evidence="6">
    <location>
        <begin position="186"/>
        <end position="215"/>
    </location>
</feature>
<organism evidence="7 8">
    <name type="scientific">Paxillus rubicundulus Ve08.2h10</name>
    <dbReference type="NCBI Taxonomy" id="930991"/>
    <lineage>
        <taxon>Eukaryota</taxon>
        <taxon>Fungi</taxon>
        <taxon>Dikarya</taxon>
        <taxon>Basidiomycota</taxon>
        <taxon>Agaricomycotina</taxon>
        <taxon>Agaricomycetes</taxon>
        <taxon>Agaricomycetidae</taxon>
        <taxon>Boletales</taxon>
        <taxon>Paxilineae</taxon>
        <taxon>Paxillaceae</taxon>
        <taxon>Paxillus</taxon>
    </lineage>
</organism>
<keyword evidence="8" id="KW-1185">Reference proteome</keyword>
<evidence type="ECO:0000256" key="5">
    <source>
        <dbReference type="ARBA" id="ARBA00023242"/>
    </source>
</evidence>
<evidence type="ECO:0000256" key="4">
    <source>
        <dbReference type="ARBA" id="ARBA00023043"/>
    </source>
</evidence>
<evidence type="ECO:0000256" key="1">
    <source>
        <dbReference type="ARBA" id="ARBA00004123"/>
    </source>
</evidence>
<keyword evidence="3" id="KW-0677">Repeat</keyword>
<keyword evidence="5" id="KW-0539">Nucleus</keyword>
<dbReference type="PANTHER" id="PTHR15263:SF1">
    <property type="entry name" value="NF-KAPPA-B INHIBITOR-LIKE PROTEIN 1"/>
    <property type="match status" value="1"/>
</dbReference>